<keyword evidence="5" id="KW-1185">Reference proteome</keyword>
<dbReference type="EMBL" id="QFXC01000014">
    <property type="protein sequence ID" value="RDH80805.1"/>
    <property type="molecule type" value="Genomic_DNA"/>
</dbReference>
<dbReference type="PANTHER" id="PTHR43762:SF1">
    <property type="entry name" value="D-ARABINONO-1,4-LACTONE OXIDASE"/>
    <property type="match status" value="1"/>
</dbReference>
<dbReference type="Gene3D" id="3.30.465.10">
    <property type="match status" value="1"/>
</dbReference>
<dbReference type="InterPro" id="IPR016166">
    <property type="entry name" value="FAD-bd_PCMH"/>
</dbReference>
<dbReference type="InterPro" id="IPR016169">
    <property type="entry name" value="FAD-bd_PCMH_sub2"/>
</dbReference>
<dbReference type="Pfam" id="PF04030">
    <property type="entry name" value="ALO"/>
    <property type="match status" value="1"/>
</dbReference>
<dbReference type="Proteomes" id="UP000254266">
    <property type="component" value="Unassembled WGS sequence"/>
</dbReference>
<evidence type="ECO:0000256" key="1">
    <source>
        <dbReference type="ARBA" id="ARBA00022827"/>
    </source>
</evidence>
<dbReference type="InterPro" id="IPR010031">
    <property type="entry name" value="FAD_lactone_oxidase-like"/>
</dbReference>
<keyword evidence="1" id="KW-0274">FAD</keyword>
<dbReference type="InterPro" id="IPR007173">
    <property type="entry name" value="ALO_C"/>
</dbReference>
<comment type="caution">
    <text evidence="4">The sequence shown here is derived from an EMBL/GenBank/DDBJ whole genome shotgun (WGS) entry which is preliminary data.</text>
</comment>
<sequence>MELTGWGKYPEIDSEVIKPSSTKALLKSLSDNSQRPLIARGLGRSYGDSSLAHHVISTVYLDHFLKFDEAAGLLTCSAGVSLADILNVFIPKGWFLSVTPGTKFVTVGGAIASDVHGKNHHIEGSFSEYISTMKIATVSDGIVECTRELHPDLFRATCGGMGLTGIVLEATLKLKPIQSSYINETTIKAQNLEEALNLFDAHQNSTYSVAWIDCLATGKSLGRSLVMLGEHAEKGGLKAGKIGKLTVPVDMPSILLNQYTIQAFNTFYYHRVTKQRSERFAHFESFFYPLDGIHQWNRMYGKNGFIQYQFVLPKEAGLAGMTSVLKRIAESKRGSFLAVLKAFGKGNDNFLSFPLEGYTLALDFKFDEGLLPLLDELDKIVLEFGGRVYLTKDSRMSEETFKQSYPQWNEFMEVRKQYGADQVFHSLQSQRLGL</sequence>
<dbReference type="GO" id="GO:0016020">
    <property type="term" value="C:membrane"/>
    <property type="evidence" value="ECO:0007669"/>
    <property type="project" value="InterPro"/>
</dbReference>
<proteinExistence type="predicted"/>
<dbReference type="PROSITE" id="PS51387">
    <property type="entry name" value="FAD_PCMH"/>
    <property type="match status" value="1"/>
</dbReference>
<evidence type="ECO:0000256" key="2">
    <source>
        <dbReference type="ARBA" id="ARBA00023002"/>
    </source>
</evidence>
<protein>
    <submittedName>
        <fullName evidence="4">FAD-linked oxidase</fullName>
    </submittedName>
</protein>
<evidence type="ECO:0000259" key="3">
    <source>
        <dbReference type="PROSITE" id="PS51387"/>
    </source>
</evidence>
<organism evidence="4 5">
    <name type="scientific">endosymbiont of Galathealinum brachiosum</name>
    <dbReference type="NCBI Taxonomy" id="2200906"/>
    <lineage>
        <taxon>Bacteria</taxon>
        <taxon>Pseudomonadati</taxon>
        <taxon>Pseudomonadota</taxon>
        <taxon>Gammaproteobacteria</taxon>
        <taxon>sulfur-oxidizing symbionts</taxon>
    </lineage>
</organism>
<dbReference type="GO" id="GO:0003885">
    <property type="term" value="F:D-arabinono-1,4-lactone oxidase activity"/>
    <property type="evidence" value="ECO:0007669"/>
    <property type="project" value="InterPro"/>
</dbReference>
<reference evidence="4 5" key="1">
    <citation type="journal article" date="2018" name="ISME J.">
        <title>Endosymbiont genomes yield clues of tubeworm success.</title>
        <authorList>
            <person name="Li Y."/>
            <person name="Liles M.R."/>
            <person name="Halanych K.M."/>
        </authorList>
    </citation>
    <scope>NUCLEOTIDE SEQUENCE [LARGE SCALE GENOMIC DNA]</scope>
    <source>
        <strain evidence="4">A1464</strain>
    </source>
</reference>
<dbReference type="InterPro" id="IPR036318">
    <property type="entry name" value="FAD-bd_PCMH-like_sf"/>
</dbReference>
<dbReference type="SUPFAM" id="SSF56176">
    <property type="entry name" value="FAD-binding/transporter-associated domain-like"/>
    <property type="match status" value="1"/>
</dbReference>
<dbReference type="PANTHER" id="PTHR43762">
    <property type="entry name" value="L-GULONOLACTONE OXIDASE"/>
    <property type="match status" value="1"/>
</dbReference>
<dbReference type="GO" id="GO:0071949">
    <property type="term" value="F:FAD binding"/>
    <property type="evidence" value="ECO:0007669"/>
    <property type="project" value="InterPro"/>
</dbReference>
<evidence type="ECO:0000313" key="5">
    <source>
        <dbReference type="Proteomes" id="UP000254266"/>
    </source>
</evidence>
<dbReference type="Pfam" id="PF01565">
    <property type="entry name" value="FAD_binding_4"/>
    <property type="match status" value="1"/>
</dbReference>
<accession>A0A370D736</accession>
<gene>
    <name evidence="4" type="ORF">DIZ80_17440</name>
</gene>
<keyword evidence="2" id="KW-0560">Oxidoreductase</keyword>
<dbReference type="AlphaFoldDB" id="A0A370D736"/>
<keyword evidence="1" id="KW-0285">Flavoprotein</keyword>
<evidence type="ECO:0000313" key="4">
    <source>
        <dbReference type="EMBL" id="RDH80805.1"/>
    </source>
</evidence>
<dbReference type="InterPro" id="IPR006094">
    <property type="entry name" value="Oxid_FAD_bind_N"/>
</dbReference>
<name>A0A370D736_9GAMM</name>
<feature type="domain" description="FAD-binding PCMH-type" evidence="3">
    <location>
        <begin position="9"/>
        <end position="177"/>
    </location>
</feature>